<dbReference type="RefSeq" id="WP_138565479.1">
    <property type="nucleotide sequence ID" value="NZ_CP040602.1"/>
</dbReference>
<dbReference type="KEGG" id="thig:FE785_09265"/>
<dbReference type="Pfam" id="PF11859">
    <property type="entry name" value="DUF3379"/>
    <property type="match status" value="1"/>
</dbReference>
<protein>
    <submittedName>
        <fullName evidence="2">DUF3379 domain-containing protein</fullName>
    </submittedName>
</protein>
<gene>
    <name evidence="2" type="ORF">FE785_09265</name>
</gene>
<keyword evidence="1" id="KW-1133">Transmembrane helix</keyword>
<sequence length="267" mass="29514">MNDIRFQTQIMINPYQLDEELLCYLQANPEKKAVLKKARELDQDISQALDIEVPEGLHARILLNQSYQQFIPTDHEPDLTPLAAKHSPTSLTNEQSDTAIEIADKRLNWTAMAMVASLFLVSVLLIFNPMTPANLQGSQVVHHILAHIKEDPSLMANKRLPQSEAELQQLFASVNASLHQPLDGMSYAGICDVEGRKGLHLVVQQFDEPVTIIVLPGAVMESLQAFESSGMHGELIPIKGGLVAIVGNNLQQVAMAQMAFFKAVQFV</sequence>
<feature type="transmembrane region" description="Helical" evidence="1">
    <location>
        <begin position="107"/>
        <end position="127"/>
    </location>
</feature>
<organism evidence="2 3">
    <name type="scientific">Thiomicrorhabdus sediminis</name>
    <dbReference type="NCBI Taxonomy" id="2580412"/>
    <lineage>
        <taxon>Bacteria</taxon>
        <taxon>Pseudomonadati</taxon>
        <taxon>Pseudomonadota</taxon>
        <taxon>Gammaproteobacteria</taxon>
        <taxon>Thiotrichales</taxon>
        <taxon>Piscirickettsiaceae</taxon>
        <taxon>Thiomicrorhabdus</taxon>
    </lineage>
</organism>
<keyword evidence="3" id="KW-1185">Reference proteome</keyword>
<evidence type="ECO:0000313" key="2">
    <source>
        <dbReference type="EMBL" id="QCU90805.1"/>
    </source>
</evidence>
<accession>A0A4P9K6W4</accession>
<proteinExistence type="predicted"/>
<dbReference type="Proteomes" id="UP000304864">
    <property type="component" value="Chromosome"/>
</dbReference>
<dbReference type="AlphaFoldDB" id="A0A4P9K6W4"/>
<evidence type="ECO:0000313" key="3">
    <source>
        <dbReference type="Proteomes" id="UP000304864"/>
    </source>
</evidence>
<name>A0A4P9K6W4_9GAMM</name>
<reference evidence="2 3" key="1">
    <citation type="submission" date="2019-05" db="EMBL/GenBank/DDBJ databases">
        <title>Thiomicrorhabdus sediminis sp. nov, a novel sulfur-oxidizing bacterium isolated from coastal sediment.</title>
        <authorList>
            <person name="Liu X."/>
        </authorList>
    </citation>
    <scope>NUCLEOTIDE SEQUENCE [LARGE SCALE GENOMIC DNA]</scope>
    <source>
        <strain evidence="2 3">G1</strain>
    </source>
</reference>
<evidence type="ECO:0000256" key="1">
    <source>
        <dbReference type="SAM" id="Phobius"/>
    </source>
</evidence>
<keyword evidence="1" id="KW-0812">Transmembrane</keyword>
<dbReference type="OrthoDB" id="6195578at2"/>
<keyword evidence="1" id="KW-0472">Membrane</keyword>
<dbReference type="EMBL" id="CP040602">
    <property type="protein sequence ID" value="QCU90805.1"/>
    <property type="molecule type" value="Genomic_DNA"/>
</dbReference>
<dbReference type="InterPro" id="IPR021806">
    <property type="entry name" value="DUF3379"/>
</dbReference>